<accession>A0A0A9FF98</accession>
<evidence type="ECO:0000256" key="2">
    <source>
        <dbReference type="ARBA" id="ARBA00022614"/>
    </source>
</evidence>
<dbReference type="FunFam" id="3.80.10.10:FF:000129">
    <property type="entry name" value="Leucine-rich repeat receptor-like kinase"/>
    <property type="match status" value="1"/>
</dbReference>
<dbReference type="PROSITE" id="PS51450">
    <property type="entry name" value="LRR"/>
    <property type="match status" value="1"/>
</dbReference>
<dbReference type="Gene3D" id="2.60.120.430">
    <property type="entry name" value="Galactose-binding lectin"/>
    <property type="match status" value="1"/>
</dbReference>
<evidence type="ECO:0000256" key="6">
    <source>
        <dbReference type="ARBA" id="ARBA00022989"/>
    </source>
</evidence>
<keyword evidence="6" id="KW-1133">Transmembrane helix</keyword>
<dbReference type="Pfam" id="PF12819">
    <property type="entry name" value="Malectin_like"/>
    <property type="match status" value="1"/>
</dbReference>
<dbReference type="Gene3D" id="3.80.10.10">
    <property type="entry name" value="Ribonuclease Inhibitor"/>
    <property type="match status" value="1"/>
</dbReference>
<dbReference type="InterPro" id="IPR001611">
    <property type="entry name" value="Leu-rich_rpt"/>
</dbReference>
<keyword evidence="7" id="KW-0472">Membrane</keyword>
<sequence>MQPDIAQRHSTVRFFPNGTRNCYTLQSLTPGGKYYVRAAFGYGNYDTLNRLPTFDLYLGVNYWTTVSIINGSTVYIFEIIAVSPANYLQVCLVNKGLGTPFISGLDLRSLQVNLYPDSTVTQSLVLLSFFRDTVDFGPNRYHFGTDYRHIRYPDDRYDRIWQRYEDVSTWTIIPDKINGIVKNSPNDTYGAPSAVMRSVSTPVNASRMDLWWSLDSSMNVDVNTKYFVVLYFAEVETLQQNEFRQFDVLLDNITLVNGFRPEQMLSTVLTGIVQGSGSHGISLVAALNSKPRLISAMEIYLMRPLNESATYSGDANAMMTIQTKFSVKRNWAGDPCSPIAFAWDGLNCSYTPTAPPRITALYLSSSGLNGEIDPSFGQLALLQHLDLSHNNLSGPIPDFLGQVQSLTFLDLSSNNLSGSIPTSLLQKSQDGSLTLSIR</sequence>
<evidence type="ECO:0000256" key="7">
    <source>
        <dbReference type="ARBA" id="ARBA00023136"/>
    </source>
</evidence>
<reference evidence="9" key="2">
    <citation type="journal article" date="2015" name="Data Brief">
        <title>Shoot transcriptome of the giant reed, Arundo donax.</title>
        <authorList>
            <person name="Barrero R.A."/>
            <person name="Guerrero F.D."/>
            <person name="Moolhuijzen P."/>
            <person name="Goolsby J.A."/>
            <person name="Tidwell J."/>
            <person name="Bellgard S.E."/>
            <person name="Bellgard M.I."/>
        </authorList>
    </citation>
    <scope>NUCLEOTIDE SEQUENCE</scope>
    <source>
        <tissue evidence="9">Shoot tissue taken approximately 20 cm above the soil surface</tissue>
    </source>
</reference>
<feature type="domain" description="Malectin-like" evidence="8">
    <location>
        <begin position="5"/>
        <end position="301"/>
    </location>
</feature>
<dbReference type="EMBL" id="GBRH01186201">
    <property type="protein sequence ID" value="JAE11695.1"/>
    <property type="molecule type" value="Transcribed_RNA"/>
</dbReference>
<evidence type="ECO:0000256" key="5">
    <source>
        <dbReference type="ARBA" id="ARBA00022737"/>
    </source>
</evidence>
<protein>
    <recommendedName>
        <fullName evidence="8">Malectin-like domain-containing protein</fullName>
    </recommendedName>
</protein>
<name>A0A0A9FF98_ARUDO</name>
<keyword evidence="2" id="KW-0433">Leucine-rich repeat</keyword>
<evidence type="ECO:0000259" key="8">
    <source>
        <dbReference type="Pfam" id="PF12819"/>
    </source>
</evidence>
<keyword evidence="3" id="KW-0812">Transmembrane</keyword>
<dbReference type="PRINTS" id="PR00019">
    <property type="entry name" value="LEURICHRPT"/>
</dbReference>
<dbReference type="GO" id="GO:0016020">
    <property type="term" value="C:membrane"/>
    <property type="evidence" value="ECO:0007669"/>
    <property type="project" value="UniProtKB-SubCell"/>
</dbReference>
<evidence type="ECO:0000256" key="4">
    <source>
        <dbReference type="ARBA" id="ARBA00022729"/>
    </source>
</evidence>
<evidence type="ECO:0000313" key="9">
    <source>
        <dbReference type="EMBL" id="JAE11695.1"/>
    </source>
</evidence>
<evidence type="ECO:0000256" key="3">
    <source>
        <dbReference type="ARBA" id="ARBA00022692"/>
    </source>
</evidence>
<reference evidence="9" key="1">
    <citation type="submission" date="2014-09" db="EMBL/GenBank/DDBJ databases">
        <authorList>
            <person name="Magalhaes I.L.F."/>
            <person name="Oliveira U."/>
            <person name="Santos F.R."/>
            <person name="Vidigal T.H.D.A."/>
            <person name="Brescovit A.D."/>
            <person name="Santos A.J."/>
        </authorList>
    </citation>
    <scope>NUCLEOTIDE SEQUENCE</scope>
    <source>
        <tissue evidence="9">Shoot tissue taken approximately 20 cm above the soil surface</tissue>
    </source>
</reference>
<dbReference type="PANTHER" id="PTHR45631">
    <property type="entry name" value="OS07G0107800 PROTEIN-RELATED"/>
    <property type="match status" value="1"/>
</dbReference>
<comment type="subcellular location">
    <subcellularLocation>
        <location evidence="1">Membrane</location>
        <topology evidence="1">Single-pass membrane protein</topology>
    </subcellularLocation>
</comment>
<proteinExistence type="predicted"/>
<evidence type="ECO:0000256" key="1">
    <source>
        <dbReference type="ARBA" id="ARBA00004167"/>
    </source>
</evidence>
<keyword evidence="5" id="KW-0677">Repeat</keyword>
<dbReference type="Pfam" id="PF13855">
    <property type="entry name" value="LRR_8"/>
    <property type="match status" value="1"/>
</dbReference>
<keyword evidence="4" id="KW-0732">Signal</keyword>
<dbReference type="InterPro" id="IPR024788">
    <property type="entry name" value="Malectin-like_Carb-bd_dom"/>
</dbReference>
<dbReference type="SUPFAM" id="SSF52058">
    <property type="entry name" value="L domain-like"/>
    <property type="match status" value="1"/>
</dbReference>
<dbReference type="PANTHER" id="PTHR45631:SF182">
    <property type="entry name" value="OS05G0246600 PROTEIN"/>
    <property type="match status" value="1"/>
</dbReference>
<dbReference type="AlphaFoldDB" id="A0A0A9FF98"/>
<dbReference type="InterPro" id="IPR032675">
    <property type="entry name" value="LRR_dom_sf"/>
</dbReference>
<organism evidence="9">
    <name type="scientific">Arundo donax</name>
    <name type="common">Giant reed</name>
    <name type="synonym">Donax arundinaceus</name>
    <dbReference type="NCBI Taxonomy" id="35708"/>
    <lineage>
        <taxon>Eukaryota</taxon>
        <taxon>Viridiplantae</taxon>
        <taxon>Streptophyta</taxon>
        <taxon>Embryophyta</taxon>
        <taxon>Tracheophyta</taxon>
        <taxon>Spermatophyta</taxon>
        <taxon>Magnoliopsida</taxon>
        <taxon>Liliopsida</taxon>
        <taxon>Poales</taxon>
        <taxon>Poaceae</taxon>
        <taxon>PACMAD clade</taxon>
        <taxon>Arundinoideae</taxon>
        <taxon>Arundineae</taxon>
        <taxon>Arundo</taxon>
    </lineage>
</organism>